<evidence type="ECO:0000313" key="5">
    <source>
        <dbReference type="EMBL" id="CAG9819737.1"/>
    </source>
</evidence>
<feature type="chain" id="PRO_5040482294" evidence="4">
    <location>
        <begin position="20"/>
        <end position="251"/>
    </location>
</feature>
<dbReference type="PANTHER" id="PTHR11008:SF32">
    <property type="entry name" value="CIRCADIAN CLOCK-CONTROLLED PROTEIN DAYWAKE-RELATED"/>
    <property type="match status" value="1"/>
</dbReference>
<dbReference type="PANTHER" id="PTHR11008">
    <property type="entry name" value="PROTEIN TAKEOUT-LIKE PROTEIN"/>
    <property type="match status" value="1"/>
</dbReference>
<sequence length="251" mass="28107">MSVYILFGISAFCLRPVIAHQFPENFLRCNLKDTNLDQCLVRAIENALHIIGNTGIPSLNLPSIDPIGVSNIQIGADGSSAVNIVQQYKNISIFGLSDVKVEKAHYDQHKKILNFTAEHPVLSQEAKYNITGKVLILSVYGNGDSIITLKKPRITHVAYFKEYTKGDKRYFRVEDYSATYTIQGAHFVFENMFNGAEKTLSGIVSKLINENWQLIAEEVRGGVQKAYGQLCMATANRIFETVPIDEIFLGW</sequence>
<evidence type="ECO:0000256" key="4">
    <source>
        <dbReference type="SAM" id="SignalP"/>
    </source>
</evidence>
<evidence type="ECO:0000256" key="2">
    <source>
        <dbReference type="ARBA" id="ARBA00023108"/>
    </source>
</evidence>
<dbReference type="InterPro" id="IPR038606">
    <property type="entry name" value="To_sf"/>
</dbReference>
<keyword evidence="6" id="KW-1185">Reference proteome</keyword>
<name>A0A9N9X5A8_PHACE</name>
<reference evidence="5" key="1">
    <citation type="submission" date="2022-01" db="EMBL/GenBank/DDBJ databases">
        <authorList>
            <person name="King R."/>
        </authorList>
    </citation>
    <scope>NUCLEOTIDE SEQUENCE</scope>
</reference>
<keyword evidence="1 4" id="KW-0732">Signal</keyword>
<dbReference type="GO" id="GO:0005615">
    <property type="term" value="C:extracellular space"/>
    <property type="evidence" value="ECO:0007669"/>
    <property type="project" value="TreeGrafter"/>
</dbReference>
<proteinExistence type="inferred from homology"/>
<evidence type="ECO:0000256" key="1">
    <source>
        <dbReference type="ARBA" id="ARBA00022729"/>
    </source>
</evidence>
<dbReference type="OrthoDB" id="8190514at2759"/>
<dbReference type="GO" id="GO:0007623">
    <property type="term" value="P:circadian rhythm"/>
    <property type="evidence" value="ECO:0007669"/>
    <property type="project" value="UniProtKB-ARBA"/>
</dbReference>
<dbReference type="Pfam" id="PF06585">
    <property type="entry name" value="JHBP"/>
    <property type="match status" value="1"/>
</dbReference>
<gene>
    <name evidence="5" type="ORF">PHAECO_LOCUS7347</name>
</gene>
<dbReference type="EMBL" id="OU896709">
    <property type="protein sequence ID" value="CAG9819737.1"/>
    <property type="molecule type" value="Genomic_DNA"/>
</dbReference>
<dbReference type="Gene3D" id="3.15.10.30">
    <property type="entry name" value="Haemolymph juvenile hormone binding protein"/>
    <property type="match status" value="1"/>
</dbReference>
<organism evidence="5 6">
    <name type="scientific">Phaedon cochleariae</name>
    <name type="common">Mustard beetle</name>
    <dbReference type="NCBI Taxonomy" id="80249"/>
    <lineage>
        <taxon>Eukaryota</taxon>
        <taxon>Metazoa</taxon>
        <taxon>Ecdysozoa</taxon>
        <taxon>Arthropoda</taxon>
        <taxon>Hexapoda</taxon>
        <taxon>Insecta</taxon>
        <taxon>Pterygota</taxon>
        <taxon>Neoptera</taxon>
        <taxon>Endopterygota</taxon>
        <taxon>Coleoptera</taxon>
        <taxon>Polyphaga</taxon>
        <taxon>Cucujiformia</taxon>
        <taxon>Chrysomeloidea</taxon>
        <taxon>Chrysomelidae</taxon>
        <taxon>Chrysomelinae</taxon>
        <taxon>Chrysomelini</taxon>
        <taxon>Phaedon</taxon>
    </lineage>
</organism>
<evidence type="ECO:0000313" key="6">
    <source>
        <dbReference type="Proteomes" id="UP001153737"/>
    </source>
</evidence>
<dbReference type="SMART" id="SM00700">
    <property type="entry name" value="JHBP"/>
    <property type="match status" value="1"/>
</dbReference>
<accession>A0A9N9X5A8</accession>
<evidence type="ECO:0000256" key="3">
    <source>
        <dbReference type="ARBA" id="ARBA00060902"/>
    </source>
</evidence>
<dbReference type="Proteomes" id="UP001153737">
    <property type="component" value="Chromosome 3"/>
</dbReference>
<dbReference type="FunFam" id="3.15.10.30:FF:000001">
    <property type="entry name" value="Takeout-like protein 1"/>
    <property type="match status" value="1"/>
</dbReference>
<dbReference type="InterPro" id="IPR010562">
    <property type="entry name" value="Haemolymph_juvenile_hormone-bd"/>
</dbReference>
<feature type="signal peptide" evidence="4">
    <location>
        <begin position="1"/>
        <end position="19"/>
    </location>
</feature>
<comment type="similarity">
    <text evidence="3">Belongs to the TO family.</text>
</comment>
<protein>
    <submittedName>
        <fullName evidence="5">Uncharacterized protein</fullName>
    </submittedName>
</protein>
<dbReference type="AlphaFoldDB" id="A0A9N9X5A8"/>
<reference evidence="5" key="2">
    <citation type="submission" date="2022-10" db="EMBL/GenBank/DDBJ databases">
        <authorList>
            <consortium name="ENA_rothamsted_submissions"/>
            <consortium name="culmorum"/>
            <person name="King R."/>
        </authorList>
    </citation>
    <scope>NUCLEOTIDE SEQUENCE</scope>
</reference>
<keyword evidence="2" id="KW-0090">Biological rhythms</keyword>